<gene>
    <name evidence="1" type="ORF">SLAVMIC_00054</name>
</gene>
<proteinExistence type="predicted"/>
<name>A0A8D9CAZ2_9VIRU</name>
<sequence length="135" mass="16014">MKYLLIKYSDPKKGPSEFYYNNTYTMLDSYPTIESLPYDVMRDMYIKDIKRSKTKHYIPLSKRLKMSKRSLLTHGWLDIRTETETLVILNVVDPVDNFSTEKNPLGGKWLEGLRKNLFPDLVRDKRIEHLISKII</sequence>
<reference evidence="1" key="1">
    <citation type="submission" date="2021-06" db="EMBL/GenBank/DDBJ databases">
        <authorList>
            <person name="Gannon L."/>
            <person name="Redgwell R T."/>
            <person name="Michniewski S."/>
            <person name="Harrison D C."/>
            <person name="Millard A."/>
        </authorList>
    </citation>
    <scope>NUCLEOTIDE SEQUENCE</scope>
</reference>
<dbReference type="EMBL" id="OU342829">
    <property type="protein sequence ID" value="CAG7579722.1"/>
    <property type="molecule type" value="Genomic_DNA"/>
</dbReference>
<accession>A0A8D9CAZ2</accession>
<evidence type="ECO:0000313" key="1">
    <source>
        <dbReference type="EMBL" id="CAG7579722.1"/>
    </source>
</evidence>
<protein>
    <submittedName>
        <fullName evidence="1">Uncharacterized protein</fullName>
    </submittedName>
</protein>
<organism evidence="1">
    <name type="scientific">uncultured marine phage</name>
    <dbReference type="NCBI Taxonomy" id="707152"/>
    <lineage>
        <taxon>Viruses</taxon>
        <taxon>environmental samples</taxon>
    </lineage>
</organism>